<dbReference type="EnsemblPlants" id="OPUNC07G17510.1">
    <property type="protein sequence ID" value="OPUNC07G17510.1"/>
    <property type="gene ID" value="OPUNC07G17510"/>
</dbReference>
<dbReference type="Gramene" id="OPUNC07G17510.1">
    <property type="protein sequence ID" value="OPUNC07G17510.1"/>
    <property type="gene ID" value="OPUNC07G17510"/>
</dbReference>
<feature type="compositionally biased region" description="Low complexity" evidence="1">
    <location>
        <begin position="139"/>
        <end position="150"/>
    </location>
</feature>
<feature type="compositionally biased region" description="Gly residues" evidence="1">
    <location>
        <begin position="181"/>
        <end position="197"/>
    </location>
</feature>
<reference evidence="2" key="1">
    <citation type="submission" date="2015-04" db="UniProtKB">
        <authorList>
            <consortium name="EnsemblPlants"/>
        </authorList>
    </citation>
    <scope>IDENTIFICATION</scope>
</reference>
<keyword evidence="3" id="KW-1185">Reference proteome</keyword>
<evidence type="ECO:0000256" key="1">
    <source>
        <dbReference type="SAM" id="MobiDB-lite"/>
    </source>
</evidence>
<feature type="compositionally biased region" description="Gly residues" evidence="1">
    <location>
        <begin position="84"/>
        <end position="100"/>
    </location>
</feature>
<name>A0A0E0LM69_ORYPU</name>
<evidence type="ECO:0000313" key="3">
    <source>
        <dbReference type="Proteomes" id="UP000026962"/>
    </source>
</evidence>
<dbReference type="OMA" id="GGWWAQG"/>
<feature type="region of interest" description="Disordered" evidence="1">
    <location>
        <begin position="31"/>
        <end position="283"/>
    </location>
</feature>
<dbReference type="Proteomes" id="UP000026962">
    <property type="component" value="Chromosome 7"/>
</dbReference>
<organism evidence="2">
    <name type="scientific">Oryza punctata</name>
    <name type="common">Red rice</name>
    <dbReference type="NCBI Taxonomy" id="4537"/>
    <lineage>
        <taxon>Eukaryota</taxon>
        <taxon>Viridiplantae</taxon>
        <taxon>Streptophyta</taxon>
        <taxon>Embryophyta</taxon>
        <taxon>Tracheophyta</taxon>
        <taxon>Spermatophyta</taxon>
        <taxon>Magnoliopsida</taxon>
        <taxon>Liliopsida</taxon>
        <taxon>Poales</taxon>
        <taxon>Poaceae</taxon>
        <taxon>BOP clade</taxon>
        <taxon>Oryzoideae</taxon>
        <taxon>Oryzeae</taxon>
        <taxon>Oryzinae</taxon>
        <taxon>Oryza</taxon>
    </lineage>
</organism>
<feature type="compositionally biased region" description="Low complexity" evidence="1">
    <location>
        <begin position="171"/>
        <end position="180"/>
    </location>
</feature>
<proteinExistence type="predicted"/>
<sequence length="283" mass="28174">MGVVVLPSLPPLRLRMSIKLGKMKSADRGVITPVGGEGRGTAVVAGEGASEGSRNAVGGEGHRWRRSGAGRLGGASTASAAEAEGGGIMDPRGKGSGSGERGTLTAEALHERERNSSRSSGGSSGVRRPRWCGGGGGTAVVAGEGASEGSRNAVGGEGHRWRRSGAGRLGGASTASAAEAEGGGIMDPRGKGSGSGERGTLTAEALHERERNSSRSSGGSSGVRRPRWCGGVFGEVRRSGGGSGQWRQRTPTDGTPTTGTKFASASPVLTPSTTPGGKMSSAL</sequence>
<dbReference type="HOGENOM" id="CLU_984788_0_0_1"/>
<dbReference type="AlphaFoldDB" id="A0A0E0LM69"/>
<reference evidence="2" key="2">
    <citation type="submission" date="2018-05" db="EMBL/GenBank/DDBJ databases">
        <title>OpunRS2 (Oryza punctata Reference Sequence Version 2).</title>
        <authorList>
            <person name="Zhang J."/>
            <person name="Kudrna D."/>
            <person name="Lee S."/>
            <person name="Talag J."/>
            <person name="Welchert J."/>
            <person name="Wing R.A."/>
        </authorList>
    </citation>
    <scope>NUCLEOTIDE SEQUENCE [LARGE SCALE GENOMIC DNA]</scope>
</reference>
<feature type="compositionally biased region" description="Polar residues" evidence="1">
    <location>
        <begin position="261"/>
        <end position="275"/>
    </location>
</feature>
<feature type="compositionally biased region" description="Low complexity" evidence="1">
    <location>
        <begin position="245"/>
        <end position="260"/>
    </location>
</feature>
<feature type="compositionally biased region" description="Low complexity" evidence="1">
    <location>
        <begin position="74"/>
        <end position="83"/>
    </location>
</feature>
<evidence type="ECO:0000313" key="2">
    <source>
        <dbReference type="EnsemblPlants" id="OPUNC07G17510.1"/>
    </source>
</evidence>
<accession>A0A0E0LM69</accession>
<protein>
    <submittedName>
        <fullName evidence="2">Uncharacterized protein</fullName>
    </submittedName>
</protein>